<keyword evidence="1" id="KW-1133">Transmembrane helix</keyword>
<name>A0A543PBZ9_9ACTN</name>
<proteinExistence type="predicted"/>
<comment type="caution">
    <text evidence="2">The sequence shown here is derived from an EMBL/GenBank/DDBJ whole genome shotgun (WGS) entry which is preliminary data.</text>
</comment>
<feature type="transmembrane region" description="Helical" evidence="1">
    <location>
        <begin position="107"/>
        <end position="125"/>
    </location>
</feature>
<feature type="transmembrane region" description="Helical" evidence="1">
    <location>
        <begin position="49"/>
        <end position="68"/>
    </location>
</feature>
<protein>
    <submittedName>
        <fullName evidence="2">Uncharacterized protein</fullName>
    </submittedName>
</protein>
<dbReference type="AlphaFoldDB" id="A0A543PBZ9"/>
<feature type="transmembrane region" description="Helical" evidence="1">
    <location>
        <begin position="156"/>
        <end position="173"/>
    </location>
</feature>
<sequence length="184" mass="18651">MSSSSLIAPPRTTSSPRTPARAGAAAFVIGGSLFAVEGIATTLSSPGGYPLAVVLGPAVVLMLVGYLGYAAVQHERTGRLGVLALPLVVGGLLVDAAGKVALLDEPLTVIGVLTFMAGSVLYGVATWRAGVFPRWCALGFILPLPLPLVVEGPGTILAGLLYVALGVALWARSRTIEQAPAPLA</sequence>
<feature type="transmembrane region" description="Helical" evidence="1">
    <location>
        <begin position="132"/>
        <end position="150"/>
    </location>
</feature>
<reference evidence="2 3" key="1">
    <citation type="submission" date="2019-06" db="EMBL/GenBank/DDBJ databases">
        <title>Sequencing the genomes of 1000 actinobacteria strains.</title>
        <authorList>
            <person name="Klenk H.-P."/>
        </authorList>
    </citation>
    <scope>NUCLEOTIDE SEQUENCE [LARGE SCALE GENOMIC DNA]</scope>
    <source>
        <strain evidence="2 3">DSM 46837</strain>
    </source>
</reference>
<accession>A0A543PBZ9</accession>
<evidence type="ECO:0000256" key="1">
    <source>
        <dbReference type="SAM" id="Phobius"/>
    </source>
</evidence>
<dbReference type="OrthoDB" id="3294508at2"/>
<keyword evidence="1" id="KW-0472">Membrane</keyword>
<gene>
    <name evidence="2" type="ORF">FHU33_0983</name>
</gene>
<evidence type="ECO:0000313" key="3">
    <source>
        <dbReference type="Proteomes" id="UP000319865"/>
    </source>
</evidence>
<dbReference type="Proteomes" id="UP000319865">
    <property type="component" value="Unassembled WGS sequence"/>
</dbReference>
<organism evidence="2 3">
    <name type="scientific">Blastococcus colisei</name>
    <dbReference type="NCBI Taxonomy" id="1564162"/>
    <lineage>
        <taxon>Bacteria</taxon>
        <taxon>Bacillati</taxon>
        <taxon>Actinomycetota</taxon>
        <taxon>Actinomycetes</taxon>
        <taxon>Geodermatophilales</taxon>
        <taxon>Geodermatophilaceae</taxon>
        <taxon>Blastococcus</taxon>
    </lineage>
</organism>
<feature type="transmembrane region" description="Helical" evidence="1">
    <location>
        <begin position="80"/>
        <end position="101"/>
    </location>
</feature>
<keyword evidence="1" id="KW-0812">Transmembrane</keyword>
<dbReference type="RefSeq" id="WP_142024334.1">
    <property type="nucleotide sequence ID" value="NZ_VFQE01000001.1"/>
</dbReference>
<dbReference type="EMBL" id="VFQE01000001">
    <property type="protein sequence ID" value="TQN41613.1"/>
    <property type="molecule type" value="Genomic_DNA"/>
</dbReference>
<keyword evidence="3" id="KW-1185">Reference proteome</keyword>
<feature type="transmembrane region" description="Helical" evidence="1">
    <location>
        <begin position="21"/>
        <end position="43"/>
    </location>
</feature>
<evidence type="ECO:0000313" key="2">
    <source>
        <dbReference type="EMBL" id="TQN41613.1"/>
    </source>
</evidence>